<dbReference type="PROSITE" id="PS50075">
    <property type="entry name" value="CARRIER"/>
    <property type="match status" value="1"/>
</dbReference>
<evidence type="ECO:0000256" key="2">
    <source>
        <dbReference type="ARBA" id="ARBA00022553"/>
    </source>
</evidence>
<dbReference type="InterPro" id="IPR020806">
    <property type="entry name" value="PKS_PP-bd"/>
</dbReference>
<dbReference type="Proteomes" id="UP000515743">
    <property type="component" value="Chromosome"/>
</dbReference>
<dbReference type="GO" id="GO:0031177">
    <property type="term" value="F:phosphopantetheine binding"/>
    <property type="evidence" value="ECO:0007669"/>
    <property type="project" value="InterPro"/>
</dbReference>
<evidence type="ECO:0000256" key="1">
    <source>
        <dbReference type="ARBA" id="ARBA00022450"/>
    </source>
</evidence>
<keyword evidence="5" id="KW-1185">Reference proteome</keyword>
<gene>
    <name evidence="4" type="ORF">H0194_02495</name>
</gene>
<dbReference type="KEGG" id="cik:H0194_02495"/>
<dbReference type="Gene3D" id="1.10.1200.10">
    <property type="entry name" value="ACP-like"/>
    <property type="match status" value="1"/>
</dbReference>
<sequence length="103" mass="10760">MGNDLSAALAAHLESAEAATTDSSDAAGADTFGQLTRLVQDVAGVEADSLSRESSLKDLGVASLALVELTIRAEEKFGVRFEEGTVLAFETLGDVVDFIQAER</sequence>
<dbReference type="SUPFAM" id="SSF47336">
    <property type="entry name" value="ACP-like"/>
    <property type="match status" value="1"/>
</dbReference>
<dbReference type="SMART" id="SM00823">
    <property type="entry name" value="PKS_PP"/>
    <property type="match status" value="1"/>
</dbReference>
<evidence type="ECO:0000313" key="4">
    <source>
        <dbReference type="EMBL" id="QNE89924.1"/>
    </source>
</evidence>
<dbReference type="AlphaFoldDB" id="A0A7G7CQQ8"/>
<evidence type="ECO:0000313" key="5">
    <source>
        <dbReference type="Proteomes" id="UP000515743"/>
    </source>
</evidence>
<dbReference type="Pfam" id="PF00550">
    <property type="entry name" value="PP-binding"/>
    <property type="match status" value="1"/>
</dbReference>
<dbReference type="EMBL" id="CP059404">
    <property type="protein sequence ID" value="QNE89924.1"/>
    <property type="molecule type" value="Genomic_DNA"/>
</dbReference>
<dbReference type="RefSeq" id="WP_185176298.1">
    <property type="nucleotide sequence ID" value="NZ_CP059404.1"/>
</dbReference>
<dbReference type="InterPro" id="IPR036736">
    <property type="entry name" value="ACP-like_sf"/>
</dbReference>
<evidence type="ECO:0000259" key="3">
    <source>
        <dbReference type="PROSITE" id="PS50075"/>
    </source>
</evidence>
<proteinExistence type="predicted"/>
<organism evidence="4 5">
    <name type="scientific">Corynebacterium incognita</name>
    <dbReference type="NCBI Taxonomy" id="2754725"/>
    <lineage>
        <taxon>Bacteria</taxon>
        <taxon>Bacillati</taxon>
        <taxon>Actinomycetota</taxon>
        <taxon>Actinomycetes</taxon>
        <taxon>Mycobacteriales</taxon>
        <taxon>Corynebacteriaceae</taxon>
        <taxon>Corynebacterium</taxon>
    </lineage>
</organism>
<accession>A0A7G7CQQ8</accession>
<feature type="domain" description="Carrier" evidence="3">
    <location>
        <begin position="29"/>
        <end position="103"/>
    </location>
</feature>
<reference evidence="4 5" key="1">
    <citation type="submission" date="2020-07" db="EMBL/GenBank/DDBJ databases">
        <title>Complete genome and description of Corynebacterium incognita strain Marseille-Q3630 sp. nov.</title>
        <authorList>
            <person name="Boxberger M."/>
        </authorList>
    </citation>
    <scope>NUCLEOTIDE SEQUENCE [LARGE SCALE GENOMIC DNA]</scope>
    <source>
        <strain evidence="4 5">Marseille-Q3630</strain>
    </source>
</reference>
<keyword evidence="2" id="KW-0597">Phosphoprotein</keyword>
<dbReference type="InterPro" id="IPR009081">
    <property type="entry name" value="PP-bd_ACP"/>
</dbReference>
<name>A0A7G7CQQ8_9CORY</name>
<protein>
    <submittedName>
        <fullName evidence="4">Acyl carrier protein</fullName>
    </submittedName>
</protein>
<keyword evidence="1" id="KW-0596">Phosphopantetheine</keyword>